<gene>
    <name evidence="1" type="ORF">S03H2_43229</name>
</gene>
<organism evidence="1">
    <name type="scientific">marine sediment metagenome</name>
    <dbReference type="NCBI Taxonomy" id="412755"/>
    <lineage>
        <taxon>unclassified sequences</taxon>
        <taxon>metagenomes</taxon>
        <taxon>ecological metagenomes</taxon>
    </lineage>
</organism>
<sequence>MGRLIAFHNIEAEDLWQVFPHEHWPLIFLEPGGRLKVLEWQEVPREAIYLAPGLLIGELTNMLEDRWLRQKEYEGRLANWAGERCLITRLDYEVS</sequence>
<evidence type="ECO:0000313" key="1">
    <source>
        <dbReference type="EMBL" id="GAH68676.1"/>
    </source>
</evidence>
<comment type="caution">
    <text evidence="1">The sequence shown here is derived from an EMBL/GenBank/DDBJ whole genome shotgun (WGS) entry which is preliminary data.</text>
</comment>
<protein>
    <submittedName>
        <fullName evidence="1">Uncharacterized protein</fullName>
    </submittedName>
</protein>
<proteinExistence type="predicted"/>
<feature type="non-terminal residue" evidence="1">
    <location>
        <position position="95"/>
    </location>
</feature>
<accession>X1HEP4</accession>
<dbReference type="EMBL" id="BARU01026945">
    <property type="protein sequence ID" value="GAH68676.1"/>
    <property type="molecule type" value="Genomic_DNA"/>
</dbReference>
<dbReference type="AlphaFoldDB" id="X1HEP4"/>
<reference evidence="1" key="1">
    <citation type="journal article" date="2014" name="Front. Microbiol.">
        <title>High frequency of phylogenetically diverse reductive dehalogenase-homologous genes in deep subseafloor sedimentary metagenomes.</title>
        <authorList>
            <person name="Kawai M."/>
            <person name="Futagami T."/>
            <person name="Toyoda A."/>
            <person name="Takaki Y."/>
            <person name="Nishi S."/>
            <person name="Hori S."/>
            <person name="Arai W."/>
            <person name="Tsubouchi T."/>
            <person name="Morono Y."/>
            <person name="Uchiyama I."/>
            <person name="Ito T."/>
            <person name="Fujiyama A."/>
            <person name="Inagaki F."/>
            <person name="Takami H."/>
        </authorList>
    </citation>
    <scope>NUCLEOTIDE SEQUENCE</scope>
    <source>
        <strain evidence="1">Expedition CK06-06</strain>
    </source>
</reference>
<name>X1HEP4_9ZZZZ</name>